<dbReference type="GO" id="GO:0008270">
    <property type="term" value="F:zinc ion binding"/>
    <property type="evidence" value="ECO:0007669"/>
    <property type="project" value="UniProtKB-UniRule"/>
</dbReference>
<evidence type="ECO:0000313" key="9">
    <source>
        <dbReference type="RefSeq" id="XP_021834959.2"/>
    </source>
</evidence>
<keyword evidence="4 6" id="KW-0862">Zinc</keyword>
<sequence length="269" mass="32126">MDFFFKGFLNINTTLKQFVEQFGFALAKRVKEEDKETFNSNDPPLHCATDHIFEHVFQLYTSRKFFEFQQEVKNMSYNNATKISDDEKQCVYDVIVRRQWYGRTKRTIFQVTMDKGTLEVRCDCKNFEFKGIMCSHSLRVFHEEECNYVPERYILDRWRKDLPRKYLKIPVPYYSLLKKKPKEMKRYEKLHNTFEPISTVTMTNDKFFDEVLSSLSDLSVKSKSITEDEHGLMSQSLENIGKVYGRRVPKKVVNPFLTPSHLIFHLPRF</sequence>
<gene>
    <name evidence="9" type="primary">LOC110774702</name>
</gene>
<dbReference type="GO" id="GO:0006355">
    <property type="term" value="P:regulation of DNA-templated transcription"/>
    <property type="evidence" value="ECO:0007669"/>
    <property type="project" value="UniProtKB-UniRule"/>
</dbReference>
<comment type="function">
    <text evidence="6">Putative transcription activator involved in regulating light control of development.</text>
</comment>
<name>A0A9R0HQH4_SPIOL</name>
<proteinExistence type="inferred from homology"/>
<evidence type="ECO:0000259" key="7">
    <source>
        <dbReference type="PROSITE" id="PS50966"/>
    </source>
</evidence>
<dbReference type="Proteomes" id="UP000813463">
    <property type="component" value="Chromosome 6"/>
</dbReference>
<evidence type="ECO:0000256" key="4">
    <source>
        <dbReference type="ARBA" id="ARBA00022833"/>
    </source>
</evidence>
<dbReference type="PANTHER" id="PTHR31669:SF283">
    <property type="entry name" value="PROTEIN FAR1-RELATED SEQUENCE"/>
    <property type="match status" value="1"/>
</dbReference>
<feature type="domain" description="SWIM-type" evidence="7">
    <location>
        <begin position="109"/>
        <end position="145"/>
    </location>
</feature>
<dbReference type="InterPro" id="IPR006564">
    <property type="entry name" value="Znf_PMZ"/>
</dbReference>
<dbReference type="InterPro" id="IPR031052">
    <property type="entry name" value="FHY3/FAR1"/>
</dbReference>
<evidence type="ECO:0000256" key="1">
    <source>
        <dbReference type="ARBA" id="ARBA00005889"/>
    </source>
</evidence>
<dbReference type="GO" id="GO:0005634">
    <property type="term" value="C:nucleus"/>
    <property type="evidence" value="ECO:0007669"/>
    <property type="project" value="UniProtKB-SubCell"/>
</dbReference>
<dbReference type="RefSeq" id="XP_021834959.2">
    <property type="nucleotide sequence ID" value="XM_021979267.2"/>
</dbReference>
<dbReference type="PANTHER" id="PTHR31669">
    <property type="entry name" value="PROTEIN FAR1-RELATED SEQUENCE 10-RELATED"/>
    <property type="match status" value="1"/>
</dbReference>
<dbReference type="Pfam" id="PF04434">
    <property type="entry name" value="SWIM"/>
    <property type="match status" value="1"/>
</dbReference>
<comment type="similarity">
    <text evidence="1 6">Belongs to the FHY3/FAR1 family.</text>
</comment>
<comment type="subcellular location">
    <subcellularLocation>
        <location evidence="6">Nucleus</location>
    </subcellularLocation>
</comment>
<evidence type="ECO:0000256" key="3">
    <source>
        <dbReference type="ARBA" id="ARBA00022771"/>
    </source>
</evidence>
<keyword evidence="6" id="KW-0539">Nucleus</keyword>
<dbReference type="GeneID" id="110774702"/>
<accession>A0A9R0HQH4</accession>
<evidence type="ECO:0000256" key="5">
    <source>
        <dbReference type="PROSITE-ProRule" id="PRU00325"/>
    </source>
</evidence>
<dbReference type="SMART" id="SM00575">
    <property type="entry name" value="ZnF_PMZ"/>
    <property type="match status" value="1"/>
</dbReference>
<reference evidence="8" key="1">
    <citation type="journal article" date="2021" name="Nat. Commun.">
        <title>Genomic analyses provide insights into spinach domestication and the genetic basis of agronomic traits.</title>
        <authorList>
            <person name="Cai X."/>
            <person name="Sun X."/>
            <person name="Xu C."/>
            <person name="Sun H."/>
            <person name="Wang X."/>
            <person name="Ge C."/>
            <person name="Zhang Z."/>
            <person name="Wang Q."/>
            <person name="Fei Z."/>
            <person name="Jiao C."/>
            <person name="Wang Q."/>
        </authorList>
    </citation>
    <scope>NUCLEOTIDE SEQUENCE [LARGE SCALE GENOMIC DNA]</scope>
    <source>
        <strain evidence="8">cv. Varoflay</strain>
    </source>
</reference>
<dbReference type="InterPro" id="IPR007527">
    <property type="entry name" value="Znf_SWIM"/>
</dbReference>
<keyword evidence="3 5" id="KW-0863">Zinc-finger</keyword>
<organism evidence="8 9">
    <name type="scientific">Spinacia oleracea</name>
    <name type="common">Spinach</name>
    <dbReference type="NCBI Taxonomy" id="3562"/>
    <lineage>
        <taxon>Eukaryota</taxon>
        <taxon>Viridiplantae</taxon>
        <taxon>Streptophyta</taxon>
        <taxon>Embryophyta</taxon>
        <taxon>Tracheophyta</taxon>
        <taxon>Spermatophyta</taxon>
        <taxon>Magnoliopsida</taxon>
        <taxon>eudicotyledons</taxon>
        <taxon>Gunneridae</taxon>
        <taxon>Pentapetalae</taxon>
        <taxon>Caryophyllales</taxon>
        <taxon>Chenopodiaceae</taxon>
        <taxon>Chenopodioideae</taxon>
        <taxon>Anserineae</taxon>
        <taxon>Spinacia</taxon>
    </lineage>
</organism>
<evidence type="ECO:0000256" key="2">
    <source>
        <dbReference type="ARBA" id="ARBA00022723"/>
    </source>
</evidence>
<evidence type="ECO:0000256" key="6">
    <source>
        <dbReference type="RuleBase" id="RU367018"/>
    </source>
</evidence>
<keyword evidence="2 6" id="KW-0479">Metal-binding</keyword>
<dbReference type="AlphaFoldDB" id="A0A9R0HQH4"/>
<protein>
    <recommendedName>
        <fullName evidence="6">Protein FAR1-RELATED SEQUENCE</fullName>
    </recommendedName>
</protein>
<evidence type="ECO:0000313" key="8">
    <source>
        <dbReference type="Proteomes" id="UP000813463"/>
    </source>
</evidence>
<dbReference type="PROSITE" id="PS50966">
    <property type="entry name" value="ZF_SWIM"/>
    <property type="match status" value="1"/>
</dbReference>
<dbReference type="KEGG" id="soe:110774702"/>
<keyword evidence="8" id="KW-1185">Reference proteome</keyword>
<reference evidence="9" key="2">
    <citation type="submission" date="2025-08" db="UniProtKB">
        <authorList>
            <consortium name="RefSeq"/>
        </authorList>
    </citation>
    <scope>IDENTIFICATION</scope>
    <source>
        <tissue evidence="9">Leaf</tissue>
    </source>
</reference>